<protein>
    <recommendedName>
        <fullName evidence="1">non-specific serine/threonine protein kinase</fullName>
        <ecNumber evidence="1">2.7.11.1</ecNumber>
    </recommendedName>
</protein>
<evidence type="ECO:0000256" key="6">
    <source>
        <dbReference type="ARBA" id="ARBA00022840"/>
    </source>
</evidence>
<organism evidence="11">
    <name type="scientific">Streptococcus pneumoniae</name>
    <dbReference type="NCBI Taxonomy" id="1313"/>
    <lineage>
        <taxon>Bacteria</taxon>
        <taxon>Bacillati</taxon>
        <taxon>Bacillota</taxon>
        <taxon>Bacilli</taxon>
        <taxon>Lactobacillales</taxon>
        <taxon>Streptococcaceae</taxon>
        <taxon>Streptococcus</taxon>
    </lineage>
</organism>
<evidence type="ECO:0000256" key="4">
    <source>
        <dbReference type="ARBA" id="ARBA00022741"/>
    </source>
</evidence>
<dbReference type="SUPFAM" id="SSF158745">
    <property type="entry name" value="LanC-like"/>
    <property type="match status" value="1"/>
</dbReference>
<dbReference type="AlphaFoldDB" id="A0A385A001"/>
<comment type="catalytic activity">
    <reaction evidence="8">
        <text>L-seryl-[protein] + ATP = O-phospho-L-seryl-[protein] + ADP + H(+)</text>
        <dbReference type="Rhea" id="RHEA:17989"/>
        <dbReference type="Rhea" id="RHEA-COMP:9863"/>
        <dbReference type="Rhea" id="RHEA-COMP:11604"/>
        <dbReference type="ChEBI" id="CHEBI:15378"/>
        <dbReference type="ChEBI" id="CHEBI:29999"/>
        <dbReference type="ChEBI" id="CHEBI:30616"/>
        <dbReference type="ChEBI" id="CHEBI:83421"/>
        <dbReference type="ChEBI" id="CHEBI:456216"/>
        <dbReference type="EC" id="2.7.11.1"/>
    </reaction>
</comment>
<dbReference type="GO" id="GO:0031179">
    <property type="term" value="P:peptide modification"/>
    <property type="evidence" value="ECO:0007669"/>
    <property type="project" value="InterPro"/>
</dbReference>
<dbReference type="GO" id="GO:0005524">
    <property type="term" value="F:ATP binding"/>
    <property type="evidence" value="ECO:0007669"/>
    <property type="project" value="UniProtKB-KW"/>
</dbReference>
<dbReference type="Pfam" id="PF25816">
    <property type="entry name" value="RamC_N"/>
    <property type="match status" value="1"/>
</dbReference>
<evidence type="ECO:0000256" key="2">
    <source>
        <dbReference type="ARBA" id="ARBA00022527"/>
    </source>
</evidence>
<dbReference type="CDD" id="cd04434">
    <property type="entry name" value="LanC_like"/>
    <property type="match status" value="1"/>
</dbReference>
<keyword evidence="9" id="KW-0862">Zinc</keyword>
<dbReference type="Pfam" id="PF00069">
    <property type="entry name" value="Pkinase"/>
    <property type="match status" value="1"/>
</dbReference>
<feature type="domain" description="Protein kinase" evidence="10">
    <location>
        <begin position="206"/>
        <end position="464"/>
    </location>
</feature>
<dbReference type="PROSITE" id="PS50011">
    <property type="entry name" value="PROTEIN_KINASE_DOM"/>
    <property type="match status" value="1"/>
</dbReference>
<sequence length="838" mass="97554">MDILEKSIQQFDSKVKYVSSDWAYFSYNQNLSDSGWKIHISSQMKDAVSIFTIVASFLRKIECSFKVAKDIESLKKINSPRETSPIANKFMAIYPANDKQAREIILALHEKLARYFSPRILSDFQCGKHSPLHYRFGSFKKIQKYDENNHKIIYLLKNEEGDWVEDIRKNFPVIPDWKEDLFTPEEKQEFFGEIGKIPENHLINNYRFEIILKKCNRGNVYRAQKKDTGEKVIVKQVRPFVGNDVEGKHFAISEIKNEANMLKTLSSQLYTANFIDEFEVDGDYFVIQSFIEGYSYFDLIEKDRLTYRTKLKLIDNLISIVNSIHSLGYKIVDLSPTNFIYREDGSIFLIDLENVSPIKDVRRYIKTPFMVNPDNDLSASSINQDYFAVAMTSFAILVGRTLVFSSGDDRYDISCIDKIKQALQIAKNMEYISESVYYWLIYLLNLSESKEPTHIIKKINEIEFSNLDMSEVNFNVSCYDFKKESEKIAHFILSQNMDCTGRILPSNEFGEFVDPISFQHGLSGYIIFVMQCLSAPELNLVKHWVQQIEIIRDSKSYLYQKSLYFGTSGFLWALILLFEKTGDIFYKNKATSLVNEILLDYNNIGKQDFVLGKAGVLLSLMRYYELEKTVYLEEFIHTAISNLEEEISKDFSQHNSLFDYSFAHGKAGIIYVFNEYKILFDNKKFDSTISIFTEEVAKILSQEILKNKNSYNNLELSWCDGLSGFVLYLCLVEPRKYSKLISDARVLILDHHLSMETCYCHGISSLLQTYAYVFGDNDRNNIVQLLLTESFRKYDELLVFQSENRNYDYFDFGIGTLGIYWALLGFRFPFELKKEAIQ</sequence>
<dbReference type="SMART" id="SM00220">
    <property type="entry name" value="S_TKc"/>
    <property type="match status" value="1"/>
</dbReference>
<dbReference type="InterPro" id="IPR000719">
    <property type="entry name" value="Prot_kinase_dom"/>
</dbReference>
<dbReference type="SMART" id="SM01260">
    <property type="entry name" value="LANC_like"/>
    <property type="match status" value="1"/>
</dbReference>
<dbReference type="InterPro" id="IPR057929">
    <property type="entry name" value="RamC_N"/>
</dbReference>
<dbReference type="InterPro" id="IPR011009">
    <property type="entry name" value="Kinase-like_dom_sf"/>
</dbReference>
<keyword evidence="9" id="KW-0479">Metal-binding</keyword>
<proteinExistence type="predicted"/>
<keyword evidence="6" id="KW-0067">ATP-binding</keyword>
<evidence type="ECO:0000256" key="3">
    <source>
        <dbReference type="ARBA" id="ARBA00022679"/>
    </source>
</evidence>
<keyword evidence="4" id="KW-0547">Nucleotide-binding</keyword>
<dbReference type="GO" id="GO:0004674">
    <property type="term" value="F:protein serine/threonine kinase activity"/>
    <property type="evidence" value="ECO:0007669"/>
    <property type="project" value="UniProtKB-KW"/>
</dbReference>
<dbReference type="Gene3D" id="1.50.10.20">
    <property type="match status" value="1"/>
</dbReference>
<evidence type="ECO:0000259" key="10">
    <source>
        <dbReference type="PROSITE" id="PS50011"/>
    </source>
</evidence>
<name>A0A385A001_STREE</name>
<feature type="binding site" evidence="9">
    <location>
        <position position="664"/>
    </location>
    <ligand>
        <name>Zn(2+)</name>
        <dbReference type="ChEBI" id="CHEBI:29105"/>
    </ligand>
</feature>
<dbReference type="SUPFAM" id="SSF56112">
    <property type="entry name" value="Protein kinase-like (PK-like)"/>
    <property type="match status" value="1"/>
</dbReference>
<dbReference type="GO" id="GO:0007165">
    <property type="term" value="P:signal transduction"/>
    <property type="evidence" value="ECO:0007669"/>
    <property type="project" value="TreeGrafter"/>
</dbReference>
<evidence type="ECO:0000256" key="9">
    <source>
        <dbReference type="PIRSR" id="PIRSR607822-1"/>
    </source>
</evidence>
<dbReference type="EC" id="2.7.11.1" evidence="1"/>
<dbReference type="PANTHER" id="PTHR43895">
    <property type="entry name" value="CALCIUM/CALMODULIN-DEPENDENT PROTEIN KINASE KINASE-RELATED"/>
    <property type="match status" value="1"/>
</dbReference>
<dbReference type="GO" id="GO:0046872">
    <property type="term" value="F:metal ion binding"/>
    <property type="evidence" value="ECO:0007669"/>
    <property type="project" value="UniProtKB-KW"/>
</dbReference>
<dbReference type="Pfam" id="PF05147">
    <property type="entry name" value="LANC_like"/>
    <property type="match status" value="1"/>
</dbReference>
<keyword evidence="3" id="KW-0808">Transferase</keyword>
<evidence type="ECO:0000256" key="7">
    <source>
        <dbReference type="ARBA" id="ARBA00047899"/>
    </source>
</evidence>
<comment type="catalytic activity">
    <reaction evidence="7">
        <text>L-threonyl-[protein] + ATP = O-phospho-L-threonyl-[protein] + ADP + H(+)</text>
        <dbReference type="Rhea" id="RHEA:46608"/>
        <dbReference type="Rhea" id="RHEA-COMP:11060"/>
        <dbReference type="Rhea" id="RHEA-COMP:11605"/>
        <dbReference type="ChEBI" id="CHEBI:15378"/>
        <dbReference type="ChEBI" id="CHEBI:30013"/>
        <dbReference type="ChEBI" id="CHEBI:30616"/>
        <dbReference type="ChEBI" id="CHEBI:61977"/>
        <dbReference type="ChEBI" id="CHEBI:456216"/>
        <dbReference type="EC" id="2.7.11.1"/>
    </reaction>
</comment>
<dbReference type="PANTHER" id="PTHR43895:SF32">
    <property type="entry name" value="SERINE_THREONINE-PROTEIN KINASE CHK1"/>
    <property type="match status" value="1"/>
</dbReference>
<accession>A0A385A001</accession>
<evidence type="ECO:0000256" key="1">
    <source>
        <dbReference type="ARBA" id="ARBA00012513"/>
    </source>
</evidence>
<gene>
    <name evidence="11" type="primary">slkL</name>
    <name evidence="11" type="ORF">streptolancidinK_00002</name>
</gene>
<evidence type="ECO:0000256" key="5">
    <source>
        <dbReference type="ARBA" id="ARBA00022777"/>
    </source>
</evidence>
<dbReference type="EMBL" id="MF990793">
    <property type="protein sequence ID" value="AXH01303.1"/>
    <property type="molecule type" value="Genomic_DNA"/>
</dbReference>
<dbReference type="InterPro" id="IPR007822">
    <property type="entry name" value="LANC-like"/>
</dbReference>
<keyword evidence="5" id="KW-0418">Kinase</keyword>
<dbReference type="Gene3D" id="1.10.510.10">
    <property type="entry name" value="Transferase(Phosphotransferase) domain 1"/>
    <property type="match status" value="1"/>
</dbReference>
<keyword evidence="2" id="KW-0723">Serine/threonine-protein kinase</keyword>
<dbReference type="RefSeq" id="WP_050973741.1">
    <property type="nucleotide sequence ID" value="NZ_CQVG01000006.1"/>
</dbReference>
<dbReference type="PRINTS" id="PR01950">
    <property type="entry name" value="LANCSUPER"/>
</dbReference>
<evidence type="ECO:0000313" key="11">
    <source>
        <dbReference type="EMBL" id="AXH01303.1"/>
    </source>
</evidence>
<evidence type="ECO:0000256" key="8">
    <source>
        <dbReference type="ARBA" id="ARBA00048679"/>
    </source>
</evidence>
<reference evidence="11" key="1">
    <citation type="journal article" date="2018" name="Front. Microbiol.">
        <title>Genome Sequencing Reveals a Large and Diverse Repertoire of Antimicrobial Peptides.</title>
        <authorList>
            <person name="Rezaei Javan R."/>
            <person name="van Tonder A.J."/>
            <person name="King J.P."/>
            <person name="Harrold C.L."/>
            <person name="Brueggemann A.B."/>
        </authorList>
    </citation>
    <scope>NUCLEOTIDE SEQUENCE</scope>
    <source>
        <strain evidence="11">SMRU1390</strain>
    </source>
</reference>